<name>A0A2J6WMX2_9BACT</name>
<organism evidence="1 2">
    <name type="scientific">Thermodesulfovibrio aggregans</name>
    <dbReference type="NCBI Taxonomy" id="86166"/>
    <lineage>
        <taxon>Bacteria</taxon>
        <taxon>Pseudomonadati</taxon>
        <taxon>Nitrospirota</taxon>
        <taxon>Thermodesulfovibrionia</taxon>
        <taxon>Thermodesulfovibrionales</taxon>
        <taxon>Thermodesulfovibrionaceae</taxon>
        <taxon>Thermodesulfovibrio</taxon>
    </lineage>
</organism>
<proteinExistence type="predicted"/>
<evidence type="ECO:0000313" key="1">
    <source>
        <dbReference type="EMBL" id="PMP71725.1"/>
    </source>
</evidence>
<reference evidence="1 2" key="1">
    <citation type="submission" date="2018-01" db="EMBL/GenBank/DDBJ databases">
        <title>Metagenomic assembled genomes from two thermal pools in the Uzon Caldera, Kamchatka, Russia.</title>
        <authorList>
            <person name="Wilkins L."/>
            <person name="Ettinger C."/>
        </authorList>
    </citation>
    <scope>NUCLEOTIDE SEQUENCE [LARGE SCALE GENOMIC DNA]</scope>
    <source>
        <strain evidence="1">ZAV-04</strain>
    </source>
</reference>
<evidence type="ECO:0000313" key="2">
    <source>
        <dbReference type="Proteomes" id="UP000242288"/>
    </source>
</evidence>
<protein>
    <submittedName>
        <fullName evidence="1">Uncharacterized protein</fullName>
    </submittedName>
</protein>
<sequence>MPELYNLKSLKRVIFIIFLFFALTVLPDNSFCQPQVQVKKDKTLQYAKPKKPVKIKLHRDKKGEYSWDITGENVDEIIKADKRLRQLLKEE</sequence>
<dbReference type="Proteomes" id="UP000242288">
    <property type="component" value="Unassembled WGS sequence"/>
</dbReference>
<gene>
    <name evidence="1" type="ORF">C0186_03060</name>
</gene>
<dbReference type="EMBL" id="PNIO01000023">
    <property type="protein sequence ID" value="PMP71725.1"/>
    <property type="molecule type" value="Genomic_DNA"/>
</dbReference>
<comment type="caution">
    <text evidence="1">The sequence shown here is derived from an EMBL/GenBank/DDBJ whole genome shotgun (WGS) entry which is preliminary data.</text>
</comment>
<accession>A0A2J6WMX2</accession>
<dbReference type="AlphaFoldDB" id="A0A2J6WMX2"/>